<proteinExistence type="predicted"/>
<dbReference type="SUPFAM" id="SSF53474">
    <property type="entry name" value="alpha/beta-Hydrolases"/>
    <property type="match status" value="1"/>
</dbReference>
<dbReference type="Proteomes" id="UP000053904">
    <property type="component" value="Unassembled WGS sequence"/>
</dbReference>
<organism evidence="1 2">
    <name type="scientific">candidate division WS6 bacterium 34_10</name>
    <dbReference type="NCBI Taxonomy" id="1641389"/>
    <lineage>
        <taxon>Bacteria</taxon>
        <taxon>Candidatus Dojkabacteria</taxon>
    </lineage>
</organism>
<sequence>KIALLAPTTRSNEWDQERVDKIKDIDIKIWHGTADVNVGYVYTQNFVNKLESLGKEVDFVTLEGKTHWDLDTELISEIVQFFNQSQTSSE</sequence>
<name>A0A101HHI1_9BACT</name>
<dbReference type="AlphaFoldDB" id="A0A101HHI1"/>
<evidence type="ECO:0000313" key="2">
    <source>
        <dbReference type="Proteomes" id="UP000053904"/>
    </source>
</evidence>
<accession>A0A101HHI1</accession>
<reference evidence="2" key="1">
    <citation type="journal article" date="2015" name="MBio">
        <title>Genome-Resolved Metagenomic Analysis Reveals Roles for Candidate Phyla and Other Microbial Community Members in Biogeochemical Transformations in Oil Reservoirs.</title>
        <authorList>
            <person name="Hu P."/>
            <person name="Tom L."/>
            <person name="Singh A."/>
            <person name="Thomas B.C."/>
            <person name="Baker B.J."/>
            <person name="Piceno Y.M."/>
            <person name="Andersen G.L."/>
            <person name="Banfield J.F."/>
        </authorList>
    </citation>
    <scope>NUCLEOTIDE SEQUENCE [LARGE SCALE GENOMIC DNA]</scope>
</reference>
<protein>
    <submittedName>
        <fullName evidence="1">Seg</fullName>
    </submittedName>
</protein>
<dbReference type="InterPro" id="IPR029058">
    <property type="entry name" value="AB_hydrolase_fold"/>
</dbReference>
<evidence type="ECO:0000313" key="1">
    <source>
        <dbReference type="EMBL" id="KUK76941.1"/>
    </source>
</evidence>
<dbReference type="EMBL" id="LGGO01000084">
    <property type="protein sequence ID" value="KUK76941.1"/>
    <property type="molecule type" value="Genomic_DNA"/>
</dbReference>
<gene>
    <name evidence="1" type="ORF">XD93_0642</name>
</gene>
<feature type="non-terminal residue" evidence="1">
    <location>
        <position position="1"/>
    </location>
</feature>
<dbReference type="Gene3D" id="3.40.50.1820">
    <property type="entry name" value="alpha/beta hydrolase"/>
    <property type="match status" value="1"/>
</dbReference>
<comment type="caution">
    <text evidence="1">The sequence shown here is derived from an EMBL/GenBank/DDBJ whole genome shotgun (WGS) entry which is preliminary data.</text>
</comment>